<name>A0A1F5Z0R2_9BACT</name>
<accession>A0A1F5Z0R2</accession>
<organism evidence="1 2">
    <name type="scientific">Candidatus Gottesmanbacteria bacterium RIFCSPHIGHO2_01_FULL_42_12</name>
    <dbReference type="NCBI Taxonomy" id="1798377"/>
    <lineage>
        <taxon>Bacteria</taxon>
        <taxon>Candidatus Gottesmaniibacteriota</taxon>
    </lineage>
</organism>
<protein>
    <recommendedName>
        <fullName evidence="3">Gcp-like domain-containing protein</fullName>
    </recommendedName>
</protein>
<comment type="caution">
    <text evidence="1">The sequence shown here is derived from an EMBL/GenBank/DDBJ whole genome shotgun (WGS) entry which is preliminary data.</text>
</comment>
<dbReference type="Gene3D" id="3.30.420.40">
    <property type="match status" value="1"/>
</dbReference>
<sequence>MKKQDKLKLYIDSSSNKKTTVMLGEKVLEEDSSVWHSQVILPMIKKIIGKRKLDEINGFEIKKTGDSFTGLRVGAAIANALNFALNRKSKIIIPHYE</sequence>
<dbReference type="InterPro" id="IPR043129">
    <property type="entry name" value="ATPase_NBD"/>
</dbReference>
<dbReference type="EMBL" id="MFJG01000030">
    <property type="protein sequence ID" value="OGG05712.1"/>
    <property type="molecule type" value="Genomic_DNA"/>
</dbReference>
<evidence type="ECO:0000313" key="1">
    <source>
        <dbReference type="EMBL" id="OGG05712.1"/>
    </source>
</evidence>
<dbReference type="AlphaFoldDB" id="A0A1F5Z0R2"/>
<evidence type="ECO:0000313" key="2">
    <source>
        <dbReference type="Proteomes" id="UP000178681"/>
    </source>
</evidence>
<proteinExistence type="predicted"/>
<evidence type="ECO:0008006" key="3">
    <source>
        <dbReference type="Google" id="ProtNLM"/>
    </source>
</evidence>
<reference evidence="1 2" key="1">
    <citation type="journal article" date="2016" name="Nat. Commun.">
        <title>Thousands of microbial genomes shed light on interconnected biogeochemical processes in an aquifer system.</title>
        <authorList>
            <person name="Anantharaman K."/>
            <person name="Brown C.T."/>
            <person name="Hug L.A."/>
            <person name="Sharon I."/>
            <person name="Castelle C.J."/>
            <person name="Probst A.J."/>
            <person name="Thomas B.C."/>
            <person name="Singh A."/>
            <person name="Wilkins M.J."/>
            <person name="Karaoz U."/>
            <person name="Brodie E.L."/>
            <person name="Williams K.H."/>
            <person name="Hubbard S.S."/>
            <person name="Banfield J.F."/>
        </authorList>
    </citation>
    <scope>NUCLEOTIDE SEQUENCE [LARGE SCALE GENOMIC DNA]</scope>
</reference>
<dbReference type="Proteomes" id="UP000178681">
    <property type="component" value="Unassembled WGS sequence"/>
</dbReference>
<dbReference type="SUPFAM" id="SSF53067">
    <property type="entry name" value="Actin-like ATPase domain"/>
    <property type="match status" value="1"/>
</dbReference>
<gene>
    <name evidence="1" type="ORF">A2872_04700</name>
</gene>
<dbReference type="STRING" id="1798377.A2872_04700"/>